<sequence>MNLFKTFRAEILSALDRLVAAGALPAGLDTARVTAEPPREAAHGDISTNAAMVLAKAAGLKPRDLAERLAAELTGLASVQTVEVAGPGFLNLRLADSVWAGQLAGMLRAGTAYGQSDMGRGRRVNVEYVSANPTGPMHVGHARGAVVGDALAGLLEKAGYEVSREYYINDAGAQVDVLARSAHLRYREALGEAIGAIPEGLYPGDYLVAVGQDIAAADGDRWRACPEAEWLPHFRRTAIEAMMALIRDDLAALGVKHAVFTSERALVEGGKVQAALDYLDSLGLIYQGVLEPPKGKTPDDWEPRPQTLFKAQAFGDDVDRPLKKSDGSWTYFASDIAYHLDKYRRGFSHMIDVWGADHGGYVKRMQAAVKAMTGGEGELDVKLCQMVNLLKDGEPYKMSKRAGTFVTLRDVVDEVGKDVVRFIMLTRKNDAQLEFDLVKVLEQSRDNPVFYVQYAHARAHSVLRHGRDLYPNADLSAPALAGVGLHRLNDPAELAVIRQMAAWPRLVEGAAEAHEPHRVAFYLYDLAAAFHGLWNKGKDDVSLRFLVEGDEELSLARLALVRAVALVIASGLAVFGVEPVEEMR</sequence>
<dbReference type="GO" id="GO:0005524">
    <property type="term" value="F:ATP binding"/>
    <property type="evidence" value="ECO:0007669"/>
    <property type="project" value="UniProtKB-KW"/>
</dbReference>
<evidence type="ECO:0000256" key="1">
    <source>
        <dbReference type="ARBA" id="ARBA00004496"/>
    </source>
</evidence>
<evidence type="ECO:0000256" key="6">
    <source>
        <dbReference type="ARBA" id="ARBA00022598"/>
    </source>
</evidence>
<dbReference type="SMART" id="SM00836">
    <property type="entry name" value="DALR_1"/>
    <property type="match status" value="1"/>
</dbReference>
<dbReference type="GO" id="GO:0005737">
    <property type="term" value="C:cytoplasm"/>
    <property type="evidence" value="ECO:0007669"/>
    <property type="project" value="UniProtKB-SubCell"/>
</dbReference>
<comment type="subunit">
    <text evidence="3">Monomer.</text>
</comment>
<evidence type="ECO:0000259" key="12">
    <source>
        <dbReference type="SMART" id="SM00836"/>
    </source>
</evidence>
<dbReference type="InterPro" id="IPR009080">
    <property type="entry name" value="tRNAsynth_Ia_anticodon-bd"/>
</dbReference>
<dbReference type="Pfam" id="PF03485">
    <property type="entry name" value="Arg_tRNA_synt_N"/>
    <property type="match status" value="1"/>
</dbReference>
<dbReference type="NCBIfam" id="TIGR00456">
    <property type="entry name" value="argS"/>
    <property type="match status" value="1"/>
</dbReference>
<keyword evidence="8" id="KW-0067">ATP-binding</keyword>
<protein>
    <recommendedName>
        <fullName evidence="4">arginine--tRNA ligase</fullName>
        <ecNumber evidence="4">6.1.1.19</ecNumber>
    </recommendedName>
</protein>
<evidence type="ECO:0000256" key="4">
    <source>
        <dbReference type="ARBA" id="ARBA00012837"/>
    </source>
</evidence>
<reference evidence="14" key="1">
    <citation type="submission" date="2016-10" db="EMBL/GenBank/DDBJ databases">
        <title>Sequence of Gallionella enrichment culture.</title>
        <authorList>
            <person name="Poehlein A."/>
            <person name="Muehling M."/>
            <person name="Daniel R."/>
        </authorList>
    </citation>
    <scope>NUCLEOTIDE SEQUENCE</scope>
</reference>
<keyword evidence="7" id="KW-0547">Nucleotide-binding</keyword>
<evidence type="ECO:0000256" key="2">
    <source>
        <dbReference type="ARBA" id="ARBA00005594"/>
    </source>
</evidence>
<keyword evidence="5" id="KW-0963">Cytoplasm</keyword>
<dbReference type="InterPro" id="IPR014729">
    <property type="entry name" value="Rossmann-like_a/b/a_fold"/>
</dbReference>
<keyword evidence="6 14" id="KW-0436">Ligase</keyword>
<dbReference type="InterPro" id="IPR001278">
    <property type="entry name" value="Arg-tRNA-ligase"/>
</dbReference>
<dbReference type="PRINTS" id="PR01038">
    <property type="entry name" value="TRNASYNTHARG"/>
</dbReference>
<dbReference type="EMBL" id="MLJW01000302">
    <property type="protein sequence ID" value="OIQ90151.1"/>
    <property type="molecule type" value="Genomic_DNA"/>
</dbReference>
<evidence type="ECO:0000259" key="13">
    <source>
        <dbReference type="SMART" id="SM01016"/>
    </source>
</evidence>
<comment type="catalytic activity">
    <reaction evidence="11">
        <text>tRNA(Arg) + L-arginine + ATP = L-arginyl-tRNA(Arg) + AMP + diphosphate</text>
        <dbReference type="Rhea" id="RHEA:20301"/>
        <dbReference type="Rhea" id="RHEA-COMP:9658"/>
        <dbReference type="Rhea" id="RHEA-COMP:9673"/>
        <dbReference type="ChEBI" id="CHEBI:30616"/>
        <dbReference type="ChEBI" id="CHEBI:32682"/>
        <dbReference type="ChEBI" id="CHEBI:33019"/>
        <dbReference type="ChEBI" id="CHEBI:78442"/>
        <dbReference type="ChEBI" id="CHEBI:78513"/>
        <dbReference type="ChEBI" id="CHEBI:456215"/>
        <dbReference type="EC" id="6.1.1.19"/>
    </reaction>
</comment>
<dbReference type="InterPro" id="IPR035684">
    <property type="entry name" value="ArgRS_core"/>
</dbReference>
<evidence type="ECO:0000256" key="3">
    <source>
        <dbReference type="ARBA" id="ARBA00011245"/>
    </source>
</evidence>
<dbReference type="Pfam" id="PF05746">
    <property type="entry name" value="DALR_1"/>
    <property type="match status" value="1"/>
</dbReference>
<dbReference type="CDD" id="cd00671">
    <property type="entry name" value="ArgRS_core"/>
    <property type="match status" value="1"/>
</dbReference>
<dbReference type="SUPFAM" id="SSF55190">
    <property type="entry name" value="Arginyl-tRNA synthetase (ArgRS), N-terminal 'additional' domain"/>
    <property type="match status" value="1"/>
</dbReference>
<dbReference type="GO" id="GO:0004814">
    <property type="term" value="F:arginine-tRNA ligase activity"/>
    <property type="evidence" value="ECO:0007669"/>
    <property type="project" value="UniProtKB-EC"/>
</dbReference>
<dbReference type="Pfam" id="PF00750">
    <property type="entry name" value="tRNA-synt_1d"/>
    <property type="match status" value="2"/>
</dbReference>
<comment type="subcellular location">
    <subcellularLocation>
        <location evidence="1">Cytoplasm</location>
    </subcellularLocation>
</comment>
<dbReference type="SUPFAM" id="SSF47323">
    <property type="entry name" value="Anticodon-binding domain of a subclass of class I aminoacyl-tRNA synthetases"/>
    <property type="match status" value="1"/>
</dbReference>
<evidence type="ECO:0000256" key="10">
    <source>
        <dbReference type="ARBA" id="ARBA00023146"/>
    </source>
</evidence>
<dbReference type="Gene3D" id="3.30.1360.70">
    <property type="entry name" value="Arginyl tRNA synthetase N-terminal domain"/>
    <property type="match status" value="1"/>
</dbReference>
<feature type="domain" description="Arginyl tRNA synthetase N-terminal" evidence="13">
    <location>
        <begin position="5"/>
        <end position="94"/>
    </location>
</feature>
<accession>A0A1J5RDS0</accession>
<dbReference type="InterPro" id="IPR036695">
    <property type="entry name" value="Arg-tRNA-synth_N_sf"/>
</dbReference>
<dbReference type="PANTHER" id="PTHR11956:SF5">
    <property type="entry name" value="ARGININE--TRNA LIGASE, CYTOPLASMIC"/>
    <property type="match status" value="1"/>
</dbReference>
<evidence type="ECO:0000256" key="7">
    <source>
        <dbReference type="ARBA" id="ARBA00022741"/>
    </source>
</evidence>
<dbReference type="SUPFAM" id="SSF52374">
    <property type="entry name" value="Nucleotidylyl transferase"/>
    <property type="match status" value="1"/>
</dbReference>
<gene>
    <name evidence="14" type="primary">argS_7</name>
    <name evidence="14" type="ORF">GALL_279510</name>
</gene>
<dbReference type="AlphaFoldDB" id="A0A1J5RDS0"/>
<dbReference type="EC" id="6.1.1.19" evidence="4"/>
<keyword evidence="10" id="KW-0030">Aminoacyl-tRNA synthetase</keyword>
<feature type="domain" description="DALR anticodon binding" evidence="12">
    <location>
        <begin position="452"/>
        <end position="583"/>
    </location>
</feature>
<keyword evidence="9" id="KW-0648">Protein biosynthesis</keyword>
<evidence type="ECO:0000256" key="5">
    <source>
        <dbReference type="ARBA" id="ARBA00022490"/>
    </source>
</evidence>
<comment type="similarity">
    <text evidence="2">Belongs to the class-I aminoacyl-tRNA synthetase family.</text>
</comment>
<name>A0A1J5RDS0_9ZZZZ</name>
<evidence type="ECO:0000313" key="14">
    <source>
        <dbReference type="EMBL" id="OIQ90151.1"/>
    </source>
</evidence>
<dbReference type="SMART" id="SM01016">
    <property type="entry name" value="Arg_tRNA_synt_N"/>
    <property type="match status" value="1"/>
</dbReference>
<dbReference type="PROSITE" id="PS00178">
    <property type="entry name" value="AA_TRNA_LIGASE_I"/>
    <property type="match status" value="1"/>
</dbReference>
<evidence type="ECO:0000256" key="8">
    <source>
        <dbReference type="ARBA" id="ARBA00022840"/>
    </source>
</evidence>
<dbReference type="GO" id="GO:0006420">
    <property type="term" value="P:arginyl-tRNA aminoacylation"/>
    <property type="evidence" value="ECO:0007669"/>
    <property type="project" value="InterPro"/>
</dbReference>
<dbReference type="Gene3D" id="1.10.730.10">
    <property type="entry name" value="Isoleucyl-tRNA Synthetase, Domain 1"/>
    <property type="match status" value="1"/>
</dbReference>
<organism evidence="14">
    <name type="scientific">mine drainage metagenome</name>
    <dbReference type="NCBI Taxonomy" id="410659"/>
    <lineage>
        <taxon>unclassified sequences</taxon>
        <taxon>metagenomes</taxon>
        <taxon>ecological metagenomes</taxon>
    </lineage>
</organism>
<dbReference type="FunFam" id="3.40.50.620:FF:000062">
    <property type="entry name" value="Arginine--tRNA ligase"/>
    <property type="match status" value="1"/>
</dbReference>
<dbReference type="Gene3D" id="3.40.50.620">
    <property type="entry name" value="HUPs"/>
    <property type="match status" value="1"/>
</dbReference>
<dbReference type="HAMAP" id="MF_00123">
    <property type="entry name" value="Arg_tRNA_synth"/>
    <property type="match status" value="1"/>
</dbReference>
<dbReference type="InterPro" id="IPR001412">
    <property type="entry name" value="aa-tRNA-synth_I_CS"/>
</dbReference>
<evidence type="ECO:0000256" key="11">
    <source>
        <dbReference type="ARBA" id="ARBA00049339"/>
    </source>
</evidence>
<comment type="caution">
    <text evidence="14">The sequence shown here is derived from an EMBL/GenBank/DDBJ whole genome shotgun (WGS) entry which is preliminary data.</text>
</comment>
<proteinExistence type="inferred from homology"/>
<dbReference type="InterPro" id="IPR008909">
    <property type="entry name" value="DALR_anticod-bd"/>
</dbReference>
<dbReference type="InterPro" id="IPR005148">
    <property type="entry name" value="Arg-tRNA-synth_N"/>
</dbReference>
<dbReference type="PANTHER" id="PTHR11956">
    <property type="entry name" value="ARGINYL-TRNA SYNTHETASE"/>
    <property type="match status" value="1"/>
</dbReference>
<evidence type="ECO:0000256" key="9">
    <source>
        <dbReference type="ARBA" id="ARBA00022917"/>
    </source>
</evidence>